<name>A0A1G8CMC0_9ACTN</name>
<feature type="compositionally biased region" description="Basic and acidic residues" evidence="1">
    <location>
        <begin position="58"/>
        <end position="70"/>
    </location>
</feature>
<dbReference type="Proteomes" id="UP000198923">
    <property type="component" value="Unassembled WGS sequence"/>
</dbReference>
<dbReference type="InterPro" id="IPR015919">
    <property type="entry name" value="Cadherin-like_sf"/>
</dbReference>
<dbReference type="AlphaFoldDB" id="A0A1G8CMC0"/>
<dbReference type="InterPro" id="IPR013783">
    <property type="entry name" value="Ig-like_fold"/>
</dbReference>
<dbReference type="OrthoDB" id="3540206at2"/>
<dbReference type="RefSeq" id="WP_093171632.1">
    <property type="nucleotide sequence ID" value="NZ_FNCN01000016.1"/>
</dbReference>
<feature type="region of interest" description="Disordered" evidence="1">
    <location>
        <begin position="41"/>
        <end position="77"/>
    </location>
</feature>
<protein>
    <submittedName>
        <fullName evidence="2">Putative Ig domain-containing protein</fullName>
    </submittedName>
</protein>
<accession>A0A1G8CMC0</accession>
<dbReference type="EMBL" id="FNCN01000016">
    <property type="protein sequence ID" value="SDH46628.1"/>
    <property type="molecule type" value="Genomic_DNA"/>
</dbReference>
<dbReference type="GO" id="GO:0016020">
    <property type="term" value="C:membrane"/>
    <property type="evidence" value="ECO:0007669"/>
    <property type="project" value="InterPro"/>
</dbReference>
<evidence type="ECO:0000313" key="3">
    <source>
        <dbReference type="Proteomes" id="UP000198923"/>
    </source>
</evidence>
<reference evidence="2 3" key="1">
    <citation type="submission" date="2016-10" db="EMBL/GenBank/DDBJ databases">
        <authorList>
            <person name="de Groot N.N."/>
        </authorList>
    </citation>
    <scope>NUCLEOTIDE SEQUENCE [LARGE SCALE GENOMIC DNA]</scope>
    <source>
        <strain evidence="2 3">CPCC 201354</strain>
    </source>
</reference>
<organism evidence="2 3">
    <name type="scientific">Sinosporangium album</name>
    <dbReference type="NCBI Taxonomy" id="504805"/>
    <lineage>
        <taxon>Bacteria</taxon>
        <taxon>Bacillati</taxon>
        <taxon>Actinomycetota</taxon>
        <taxon>Actinomycetes</taxon>
        <taxon>Streptosporangiales</taxon>
        <taxon>Streptosporangiaceae</taxon>
        <taxon>Sinosporangium</taxon>
    </lineage>
</organism>
<dbReference type="SUPFAM" id="SSF49313">
    <property type="entry name" value="Cadherin-like"/>
    <property type="match status" value="2"/>
</dbReference>
<proteinExistence type="predicted"/>
<dbReference type="Gene3D" id="2.60.40.10">
    <property type="entry name" value="Immunoglobulins"/>
    <property type="match status" value="5"/>
</dbReference>
<evidence type="ECO:0000313" key="2">
    <source>
        <dbReference type="EMBL" id="SDH46628.1"/>
    </source>
</evidence>
<dbReference type="GO" id="GO:0005975">
    <property type="term" value="P:carbohydrate metabolic process"/>
    <property type="evidence" value="ECO:0007669"/>
    <property type="project" value="UniProtKB-ARBA"/>
</dbReference>
<dbReference type="STRING" id="504805.SAMN05421505_11668"/>
<evidence type="ECO:0000256" key="1">
    <source>
        <dbReference type="SAM" id="MobiDB-lite"/>
    </source>
</evidence>
<gene>
    <name evidence="2" type="ORF">SAMN05421505_11668</name>
</gene>
<keyword evidence="3" id="KW-1185">Reference proteome</keyword>
<sequence>MTVVRSGVPLGHRTLISAVLATAVGSMALIGMPAHASSSTPLQAAVETMDSRAAAQPVKKDPYPAPHPEDSPDPDPAPVFVTTSLNLTGTVGTAIAGQLSVQKLYGVTVTYSVVDAAKLPAGITISASGAISGTPREAGTYRVPVKVCTNLGTCTNGTVTFTIAAQQTVEFTVSASSAAATVGVAYSGAFTFTSSIGSAVTVTVTDTAALPPGLTFSADGKITGTPTKAGTYEVPVRMCAGGVCQTASLTIVVNPAPTTVNWKISITYTGVVGQAGSGSITVTGTPPGAGVTYTVTDPSKLPPGITITADGKITGTATTPGTYTFPVKVCAGALCTTLNVTITVGAPATSNWKISITYTGVAGRPASGSITVTGTPPGAGVTYTVTDPSKLPPGITITADGKITGTATASGSYAVPIKVCAGTVCGNIVVTLTITTAVSSTLSISVDGFNGVAGRPATGTLTVTGLPAGGTPTFTVTDPGKLPPGITITADGKITGTATTGGSYVVPMRLCMGTACVDFTITLNISTVSSSVRNITLVNFSGSVGPVTGRFIMEGVESGVSFTVTDPSKLPPGVTVRTDGTLVGTATVAGTYTFPVRMCVGTACGTASLTMTILPQRPVTQTVKVTATIKITAGRPSTAKLPGRPGQIFTVLTPANLPPGISITSDGRVIGTAKAIGKFAVQIEVATPGGASETWQTTFEVCNCAGALSVSPFAAKR</sequence>
<dbReference type="GO" id="GO:0005509">
    <property type="term" value="F:calcium ion binding"/>
    <property type="evidence" value="ECO:0007669"/>
    <property type="project" value="InterPro"/>
</dbReference>